<gene>
    <name evidence="1" type="ORF">Pan44_43970</name>
</gene>
<dbReference type="KEGG" id="ccos:Pan44_43970"/>
<keyword evidence="2" id="KW-1185">Reference proteome</keyword>
<evidence type="ECO:0000313" key="2">
    <source>
        <dbReference type="Proteomes" id="UP000315700"/>
    </source>
</evidence>
<evidence type="ECO:0000313" key="1">
    <source>
        <dbReference type="EMBL" id="QDT56344.1"/>
    </source>
</evidence>
<dbReference type="InParanoid" id="A0A517SJP4"/>
<sequence>MAGGFGVQGRTSITKGLMMSRLRLFDPSLDDEHAPAVIPFTPRLRERHSAPGNPVIRRAWLWNSNQVCPCCRRATVEPVELEDGLLNAKAEPIPGTATIVGFNCSSCGHEWATIRTMAQ</sequence>
<name>A0A517SJP4_9PLAN</name>
<protein>
    <submittedName>
        <fullName evidence="1">Uncharacterized protein</fullName>
    </submittedName>
</protein>
<organism evidence="1 2">
    <name type="scientific">Caulifigura coniformis</name>
    <dbReference type="NCBI Taxonomy" id="2527983"/>
    <lineage>
        <taxon>Bacteria</taxon>
        <taxon>Pseudomonadati</taxon>
        <taxon>Planctomycetota</taxon>
        <taxon>Planctomycetia</taxon>
        <taxon>Planctomycetales</taxon>
        <taxon>Planctomycetaceae</taxon>
        <taxon>Caulifigura</taxon>
    </lineage>
</organism>
<dbReference type="AlphaFoldDB" id="A0A517SJP4"/>
<dbReference type="EMBL" id="CP036271">
    <property type="protein sequence ID" value="QDT56344.1"/>
    <property type="molecule type" value="Genomic_DNA"/>
</dbReference>
<dbReference type="Proteomes" id="UP000315700">
    <property type="component" value="Chromosome"/>
</dbReference>
<reference evidence="1 2" key="1">
    <citation type="submission" date="2019-02" db="EMBL/GenBank/DDBJ databases">
        <title>Deep-cultivation of Planctomycetes and their phenomic and genomic characterization uncovers novel biology.</title>
        <authorList>
            <person name="Wiegand S."/>
            <person name="Jogler M."/>
            <person name="Boedeker C."/>
            <person name="Pinto D."/>
            <person name="Vollmers J."/>
            <person name="Rivas-Marin E."/>
            <person name="Kohn T."/>
            <person name="Peeters S.H."/>
            <person name="Heuer A."/>
            <person name="Rast P."/>
            <person name="Oberbeckmann S."/>
            <person name="Bunk B."/>
            <person name="Jeske O."/>
            <person name="Meyerdierks A."/>
            <person name="Storesund J.E."/>
            <person name="Kallscheuer N."/>
            <person name="Luecker S."/>
            <person name="Lage O.M."/>
            <person name="Pohl T."/>
            <person name="Merkel B.J."/>
            <person name="Hornburger P."/>
            <person name="Mueller R.-W."/>
            <person name="Bruemmer F."/>
            <person name="Labrenz M."/>
            <person name="Spormann A.M."/>
            <person name="Op den Camp H."/>
            <person name="Overmann J."/>
            <person name="Amann R."/>
            <person name="Jetten M.S.M."/>
            <person name="Mascher T."/>
            <person name="Medema M.H."/>
            <person name="Devos D.P."/>
            <person name="Kaster A.-K."/>
            <person name="Ovreas L."/>
            <person name="Rohde M."/>
            <person name="Galperin M.Y."/>
            <person name="Jogler C."/>
        </authorList>
    </citation>
    <scope>NUCLEOTIDE SEQUENCE [LARGE SCALE GENOMIC DNA]</scope>
    <source>
        <strain evidence="1 2">Pan44</strain>
    </source>
</reference>
<accession>A0A517SJP4</accession>
<proteinExistence type="predicted"/>